<dbReference type="Proteomes" id="UP001454036">
    <property type="component" value="Unassembled WGS sequence"/>
</dbReference>
<dbReference type="PANTHER" id="PTHR37256">
    <property type="entry name" value="E1A-BINDING PROTEIN P400-LIKE"/>
    <property type="match status" value="1"/>
</dbReference>
<evidence type="ECO:0000313" key="2">
    <source>
        <dbReference type="EMBL" id="GAA0145906.1"/>
    </source>
</evidence>
<proteinExistence type="predicted"/>
<keyword evidence="3" id="KW-1185">Reference proteome</keyword>
<feature type="compositionally biased region" description="Low complexity" evidence="1">
    <location>
        <begin position="1"/>
        <end position="15"/>
    </location>
</feature>
<feature type="compositionally biased region" description="Basic residues" evidence="1">
    <location>
        <begin position="17"/>
        <end position="26"/>
    </location>
</feature>
<protein>
    <submittedName>
        <fullName evidence="2">Uncharacterized protein</fullName>
    </submittedName>
</protein>
<name>A0AAV3P3J1_LITER</name>
<reference evidence="2 3" key="1">
    <citation type="submission" date="2024-01" db="EMBL/GenBank/DDBJ databases">
        <title>The complete chloroplast genome sequence of Lithospermum erythrorhizon: insights into the phylogenetic relationship among Boraginaceae species and the maternal lineages of purple gromwells.</title>
        <authorList>
            <person name="Okada T."/>
            <person name="Watanabe K."/>
        </authorList>
    </citation>
    <scope>NUCLEOTIDE SEQUENCE [LARGE SCALE GENOMIC DNA]</scope>
</reference>
<dbReference type="PANTHER" id="PTHR37256:SF3">
    <property type="entry name" value="FORMIN-F-LIKE"/>
    <property type="match status" value="1"/>
</dbReference>
<dbReference type="EMBL" id="BAABME010000848">
    <property type="protein sequence ID" value="GAA0145906.1"/>
    <property type="molecule type" value="Genomic_DNA"/>
</dbReference>
<gene>
    <name evidence="2" type="ORF">LIER_05983</name>
</gene>
<evidence type="ECO:0000313" key="3">
    <source>
        <dbReference type="Proteomes" id="UP001454036"/>
    </source>
</evidence>
<comment type="caution">
    <text evidence="2">The sequence shown here is derived from an EMBL/GenBank/DDBJ whole genome shotgun (WGS) entry which is preliminary data.</text>
</comment>
<dbReference type="AlphaFoldDB" id="A0AAV3P3J1"/>
<feature type="region of interest" description="Disordered" evidence="1">
    <location>
        <begin position="1"/>
        <end position="26"/>
    </location>
</feature>
<organism evidence="2 3">
    <name type="scientific">Lithospermum erythrorhizon</name>
    <name type="common">Purple gromwell</name>
    <name type="synonym">Lithospermum officinale var. erythrorhizon</name>
    <dbReference type="NCBI Taxonomy" id="34254"/>
    <lineage>
        <taxon>Eukaryota</taxon>
        <taxon>Viridiplantae</taxon>
        <taxon>Streptophyta</taxon>
        <taxon>Embryophyta</taxon>
        <taxon>Tracheophyta</taxon>
        <taxon>Spermatophyta</taxon>
        <taxon>Magnoliopsida</taxon>
        <taxon>eudicotyledons</taxon>
        <taxon>Gunneridae</taxon>
        <taxon>Pentapetalae</taxon>
        <taxon>asterids</taxon>
        <taxon>lamiids</taxon>
        <taxon>Boraginales</taxon>
        <taxon>Boraginaceae</taxon>
        <taxon>Boraginoideae</taxon>
        <taxon>Lithospermeae</taxon>
        <taxon>Lithospermum</taxon>
    </lineage>
</organism>
<accession>A0AAV3P3J1</accession>
<sequence length="209" mass="23627">MDTPSNTTTNNVNSSRKCMKKRRRWSTKTRKVVAQGLINMAEARREIVNALQLHRSSSSSVSKSPSKLVEMNSSQYDQKSNNHYSPLIVPEPKGSSTTNFTSNYNAAGDENIEFEWPEIDRSFSSSSYSWWSSFLDSLDKNNKGCSRGVIASCKKVDNTFGTSYYDDFDTINEEGRVNIEGPFMETNSNDQNPFADEWLIVPTAEEKDI</sequence>
<evidence type="ECO:0000256" key="1">
    <source>
        <dbReference type="SAM" id="MobiDB-lite"/>
    </source>
</evidence>